<dbReference type="OrthoDB" id="9770545at2"/>
<dbReference type="InterPro" id="IPR018657">
    <property type="entry name" value="LarA-like_N"/>
</dbReference>
<dbReference type="Gene3D" id="3.40.50.11440">
    <property type="match status" value="1"/>
</dbReference>
<evidence type="ECO:0000313" key="3">
    <source>
        <dbReference type="Proteomes" id="UP000005801"/>
    </source>
</evidence>
<dbReference type="Pfam" id="PF09861">
    <property type="entry name" value="Lar_N"/>
    <property type="match status" value="1"/>
</dbReference>
<dbReference type="InterPro" id="IPR043166">
    <property type="entry name" value="LarA-like_C"/>
</dbReference>
<dbReference type="PANTHER" id="PTHR33171:SF17">
    <property type="entry name" value="LARA-LIKE N-TERMINAL DOMAIN-CONTAINING PROTEIN"/>
    <property type="match status" value="1"/>
</dbReference>
<dbReference type="STRING" id="391625.PPSIR1_39600"/>
<evidence type="ECO:0000259" key="1">
    <source>
        <dbReference type="Pfam" id="PF09861"/>
    </source>
</evidence>
<dbReference type="Gene3D" id="3.90.226.30">
    <property type="match status" value="1"/>
</dbReference>
<dbReference type="GO" id="GO:0050043">
    <property type="term" value="F:lactate racemase activity"/>
    <property type="evidence" value="ECO:0007669"/>
    <property type="project" value="InterPro"/>
</dbReference>
<proteinExistence type="predicted"/>
<sequence length="526" mass="59815">MTSPNIVYTDKHSAPRVQFCGDTLIEVDLPVGTRCIYPNAPLEPIKDLDAAIRYAITHPLGCEPLYAKLRPGMKVAIAIDDISMPLPPMRTPDVRERVLSVVLEMLDDYGVEDIDLIIALAYHRRMTEGEIQRMVGKRIFDRFWPDHLYNHDAEDSANMAELGLTDKDEVVELNRAAVEADLLIYVNLNFVPMNGGHKSVGVGLCGGKTLSAHHNPYALRKTRSYMEPETSHIQTIIDRVGKVVQDKLDVFHIETTINNRMFDRNLDFLGKNPDEYTTREKLALRTVLFALDKCPNGLREEIFMRFPAPYGVTGVFAGATEPTHARSVQKCYEQYCVPIQGQADIQITGIPYISPYNVNAFLNPLLVQVMAQGYLHNLHRGQPLLKKGGTMIITHPCSDRFDHDQHAPYVEFFHKLLTQTRDAVELHKRFEKEFSRNPAYIRMYRTGNAYHPNHPFYMWYWGEAGRAWQGRCIVVGADNEYVPEILGYETAPNMTEAIRMAKESAPRDPQITCANFAPIMMTDMKV</sequence>
<dbReference type="eggNOG" id="COG3875">
    <property type="taxonomic scope" value="Bacteria"/>
</dbReference>
<keyword evidence="3" id="KW-1185">Reference proteome</keyword>
<dbReference type="PANTHER" id="PTHR33171">
    <property type="entry name" value="LAR_N DOMAIN-CONTAINING PROTEIN"/>
    <property type="match status" value="1"/>
</dbReference>
<dbReference type="RefSeq" id="WP_006969399.1">
    <property type="nucleotide sequence ID" value="NZ_ABCS01000003.1"/>
</dbReference>
<dbReference type="InterPro" id="IPR048068">
    <property type="entry name" value="LarA-like"/>
</dbReference>
<protein>
    <recommendedName>
        <fullName evidence="1">LarA-like N-terminal domain-containing protein</fullName>
    </recommendedName>
</protein>
<gene>
    <name evidence="2" type="ORF">PPSIR1_39600</name>
</gene>
<accession>A6FY50</accession>
<name>A6FY50_9BACT</name>
<evidence type="ECO:0000313" key="2">
    <source>
        <dbReference type="EMBL" id="EDM81429.1"/>
    </source>
</evidence>
<dbReference type="Proteomes" id="UP000005801">
    <property type="component" value="Unassembled WGS sequence"/>
</dbReference>
<reference evidence="2 3" key="1">
    <citation type="submission" date="2007-06" db="EMBL/GenBank/DDBJ databases">
        <authorList>
            <person name="Shimkets L."/>
            <person name="Ferriera S."/>
            <person name="Johnson J."/>
            <person name="Kravitz S."/>
            <person name="Beeson K."/>
            <person name="Sutton G."/>
            <person name="Rogers Y.-H."/>
            <person name="Friedman R."/>
            <person name="Frazier M."/>
            <person name="Venter J.C."/>
        </authorList>
    </citation>
    <scope>NUCLEOTIDE SEQUENCE [LARGE SCALE GENOMIC DNA]</scope>
    <source>
        <strain evidence="2 3">SIR-1</strain>
    </source>
</reference>
<feature type="domain" description="LarA-like N-terminal" evidence="1">
    <location>
        <begin position="25"/>
        <end position="219"/>
    </location>
</feature>
<dbReference type="EMBL" id="ABCS01000003">
    <property type="protein sequence ID" value="EDM81429.1"/>
    <property type="molecule type" value="Genomic_DNA"/>
</dbReference>
<comment type="caution">
    <text evidence="2">The sequence shown here is derived from an EMBL/GenBank/DDBJ whole genome shotgun (WGS) entry which is preliminary data.</text>
</comment>
<dbReference type="AlphaFoldDB" id="A6FY50"/>
<organism evidence="2 3">
    <name type="scientific">Plesiocystis pacifica SIR-1</name>
    <dbReference type="NCBI Taxonomy" id="391625"/>
    <lineage>
        <taxon>Bacteria</taxon>
        <taxon>Pseudomonadati</taxon>
        <taxon>Myxococcota</taxon>
        <taxon>Polyangia</taxon>
        <taxon>Nannocystales</taxon>
        <taxon>Nannocystaceae</taxon>
        <taxon>Plesiocystis</taxon>
    </lineage>
</organism>